<dbReference type="AlphaFoldDB" id="A0A5D8YXW1"/>
<evidence type="ECO:0000313" key="4">
    <source>
        <dbReference type="Proteomes" id="UP000323164"/>
    </source>
</evidence>
<protein>
    <recommendedName>
        <fullName evidence="5">RcnB family protein</fullName>
    </recommendedName>
</protein>
<dbReference type="InterPro" id="IPR024572">
    <property type="entry name" value="RcnB"/>
</dbReference>
<keyword evidence="4" id="KW-1185">Reference proteome</keyword>
<gene>
    <name evidence="3" type="ORF">FW784_12030</name>
</gene>
<reference evidence="3 4" key="1">
    <citation type="submission" date="2019-08" db="EMBL/GenBank/DDBJ databases">
        <title>Draft genome sequence of Lysobacter sp. UKS-15.</title>
        <authorList>
            <person name="Im W.-T."/>
        </authorList>
    </citation>
    <scope>NUCLEOTIDE SEQUENCE [LARGE SCALE GENOMIC DNA]</scope>
    <source>
        <strain evidence="3 4">UKS-15</strain>
    </source>
</reference>
<keyword evidence="2" id="KW-0732">Signal</keyword>
<dbReference type="OrthoDB" id="6025819at2"/>
<feature type="compositionally biased region" description="Basic and acidic residues" evidence="1">
    <location>
        <begin position="31"/>
        <end position="76"/>
    </location>
</feature>
<sequence length="145" mass="16701">MKRLQIASMTAALLLAGPALAGHGHGQGNEQHGHGDRDHGRVVQMGDRDDDHHHHHDRDRDDRRHDWKAEGRHDNGRHVGQYRHWARGQRLPGAYLAPRYYVRDYRVYRLAPPPRGMVWVRPYQGDPNFYLVQAATGLISQILGR</sequence>
<name>A0A5D8YXW1_9GAMM</name>
<evidence type="ECO:0000256" key="1">
    <source>
        <dbReference type="SAM" id="MobiDB-lite"/>
    </source>
</evidence>
<evidence type="ECO:0000313" key="3">
    <source>
        <dbReference type="EMBL" id="TZF86693.1"/>
    </source>
</evidence>
<evidence type="ECO:0008006" key="5">
    <source>
        <dbReference type="Google" id="ProtNLM"/>
    </source>
</evidence>
<feature type="chain" id="PRO_5022693029" description="RcnB family protein" evidence="2">
    <location>
        <begin position="22"/>
        <end position="145"/>
    </location>
</feature>
<dbReference type="Proteomes" id="UP000323164">
    <property type="component" value="Unassembled WGS sequence"/>
</dbReference>
<accession>A0A5D8YXW1</accession>
<comment type="caution">
    <text evidence="3">The sequence shown here is derived from an EMBL/GenBank/DDBJ whole genome shotgun (WGS) entry which is preliminary data.</text>
</comment>
<dbReference type="EMBL" id="VTRV01000163">
    <property type="protein sequence ID" value="TZF86693.1"/>
    <property type="molecule type" value="Genomic_DNA"/>
</dbReference>
<feature type="signal peptide" evidence="2">
    <location>
        <begin position="1"/>
        <end position="21"/>
    </location>
</feature>
<feature type="region of interest" description="Disordered" evidence="1">
    <location>
        <begin position="22"/>
        <end position="76"/>
    </location>
</feature>
<organism evidence="3 4">
    <name type="scientific">Cognatilysobacter lacus</name>
    <dbReference type="NCBI Taxonomy" id="1643323"/>
    <lineage>
        <taxon>Bacteria</taxon>
        <taxon>Pseudomonadati</taxon>
        <taxon>Pseudomonadota</taxon>
        <taxon>Gammaproteobacteria</taxon>
        <taxon>Lysobacterales</taxon>
        <taxon>Lysobacteraceae</taxon>
        <taxon>Cognatilysobacter</taxon>
    </lineage>
</organism>
<dbReference type="Gene3D" id="3.10.450.160">
    <property type="entry name" value="inner membrane protein cigr"/>
    <property type="match status" value="1"/>
</dbReference>
<dbReference type="RefSeq" id="WP_149353584.1">
    <property type="nucleotide sequence ID" value="NZ_VTRV01000163.1"/>
</dbReference>
<dbReference type="Pfam" id="PF11776">
    <property type="entry name" value="RcnB"/>
    <property type="match status" value="1"/>
</dbReference>
<proteinExistence type="predicted"/>
<evidence type="ECO:0000256" key="2">
    <source>
        <dbReference type="SAM" id="SignalP"/>
    </source>
</evidence>